<dbReference type="GO" id="GO:0016301">
    <property type="term" value="F:kinase activity"/>
    <property type="evidence" value="ECO:0007669"/>
    <property type="project" value="UniProtKB-KW"/>
</dbReference>
<dbReference type="OrthoDB" id="2573163at2759"/>
<dbReference type="GO" id="GO:0032958">
    <property type="term" value="P:inositol phosphate biosynthetic process"/>
    <property type="evidence" value="ECO:0007669"/>
    <property type="project" value="InterPro"/>
</dbReference>
<dbReference type="InterPro" id="IPR005522">
    <property type="entry name" value="IPK"/>
</dbReference>
<evidence type="ECO:0000256" key="5">
    <source>
        <dbReference type="SAM" id="MobiDB-lite"/>
    </source>
</evidence>
<dbReference type="AlphaFoldDB" id="A0A1J4KYJ3"/>
<dbReference type="PANTHER" id="PTHR12400:SF21">
    <property type="entry name" value="KINASE"/>
    <property type="match status" value="1"/>
</dbReference>
<dbReference type="EMBL" id="MLAK01000335">
    <property type="protein sequence ID" value="OHT14629.1"/>
    <property type="molecule type" value="Genomic_DNA"/>
</dbReference>
<dbReference type="GO" id="GO:0005737">
    <property type="term" value="C:cytoplasm"/>
    <property type="evidence" value="ECO:0007669"/>
    <property type="project" value="TreeGrafter"/>
</dbReference>
<keyword evidence="7" id="KW-1185">Reference proteome</keyword>
<evidence type="ECO:0000256" key="2">
    <source>
        <dbReference type="ARBA" id="ARBA00022679"/>
    </source>
</evidence>
<feature type="region of interest" description="Disordered" evidence="5">
    <location>
        <begin position="1"/>
        <end position="22"/>
    </location>
</feature>
<evidence type="ECO:0000313" key="7">
    <source>
        <dbReference type="Proteomes" id="UP000179807"/>
    </source>
</evidence>
<dbReference type="InterPro" id="IPR038286">
    <property type="entry name" value="IPK_sf"/>
</dbReference>
<accession>A0A1J4KYJ3</accession>
<comment type="caution">
    <text evidence="6">The sequence shown here is derived from an EMBL/GenBank/DDBJ whole genome shotgun (WGS) entry which is preliminary data.</text>
</comment>
<comment type="similarity">
    <text evidence="1 4">Belongs to the inositol phosphokinase (IPK) family.</text>
</comment>
<proteinExistence type="inferred from homology"/>
<dbReference type="GeneID" id="94832798"/>
<sequence length="527" mass="58944">MESVVYESSMESQGGGHGRIRTCKVQPGNHAAISKPLDHNEGKAYEDLQKTPLKAFIPKFWGINKDSDGVDYLIIDDLTDNLESPCIADLKVGKRHYDINATDDKKKGLIAKQKGSTTDSLGVRLIDAKIRQGGNVVKSWDKKQGLAFTFDELQEVFDEFIPPELKKQFSEKCDAIYAAFDETLEKNPGFRMYAASLLVAYDGEKKDQLKMLLIDFAHTHINIASEGSYDPDDDEYEDGVLQGLATLMNFAESSHDVDPHEKGQVEVQFVEDGEKHKGIRKCIVNPGNHKCIMRPNDPNESESITLFMSTPISEFIPKVFDISNNKAIVEDINSEFESPCIADFKVGSKSYDIDDPKEVKSRQIIKDDTTTTSKVGIRLTMAIKTKNNSAVKAWEKKSLSNINDSEENLSKMVSQFADDTVLAENIAKELVKLKVAYEDTLEENPNLRMYDLSILICYDGNNTSQTPRCVFNKLGESHLDIKKEGYSTDKENDDGFLDGIQNLIKYFSADVAEKSLSSKSSKCCLLL</sequence>
<dbReference type="Pfam" id="PF03770">
    <property type="entry name" value="IPK"/>
    <property type="match status" value="2"/>
</dbReference>
<dbReference type="VEuPathDB" id="TrichDB:TRFO_14922"/>
<dbReference type="GO" id="GO:0005634">
    <property type="term" value="C:nucleus"/>
    <property type="evidence" value="ECO:0007669"/>
    <property type="project" value="TreeGrafter"/>
</dbReference>
<reference evidence="6" key="1">
    <citation type="submission" date="2016-10" db="EMBL/GenBank/DDBJ databases">
        <authorList>
            <person name="Benchimol M."/>
            <person name="Almeida L.G."/>
            <person name="Vasconcelos A.T."/>
            <person name="Perreira-Neves A."/>
            <person name="Rosa I.A."/>
            <person name="Tasca T."/>
            <person name="Bogo M.R."/>
            <person name="de Souza W."/>
        </authorList>
    </citation>
    <scope>NUCLEOTIDE SEQUENCE [LARGE SCALE GENOMIC DNA]</scope>
    <source>
        <strain evidence="6">K</strain>
    </source>
</reference>
<protein>
    <recommendedName>
        <fullName evidence="4">Kinase</fullName>
        <ecNumber evidence="4">2.7.-.-</ecNumber>
    </recommendedName>
</protein>
<dbReference type="Proteomes" id="UP000179807">
    <property type="component" value="Unassembled WGS sequence"/>
</dbReference>
<dbReference type="SUPFAM" id="SSF56104">
    <property type="entry name" value="SAICAR synthase-like"/>
    <property type="match status" value="2"/>
</dbReference>
<dbReference type="RefSeq" id="XP_068367765.1">
    <property type="nucleotide sequence ID" value="XM_068498094.1"/>
</dbReference>
<evidence type="ECO:0000313" key="6">
    <source>
        <dbReference type="EMBL" id="OHT14629.1"/>
    </source>
</evidence>
<dbReference type="PANTHER" id="PTHR12400">
    <property type="entry name" value="INOSITOL POLYPHOSPHATE KINASE"/>
    <property type="match status" value="1"/>
</dbReference>
<keyword evidence="2 4" id="KW-0808">Transferase</keyword>
<dbReference type="EC" id="2.7.-.-" evidence="4"/>
<dbReference type="Gene3D" id="3.30.470.160">
    <property type="entry name" value="Inositol polyphosphate kinase"/>
    <property type="match status" value="2"/>
</dbReference>
<feature type="compositionally biased region" description="Low complexity" evidence="5">
    <location>
        <begin position="1"/>
        <end position="12"/>
    </location>
</feature>
<name>A0A1J4KYJ3_9EUKA</name>
<gene>
    <name evidence="6" type="ORF">TRFO_14922</name>
</gene>
<evidence type="ECO:0000256" key="1">
    <source>
        <dbReference type="ARBA" id="ARBA00007374"/>
    </source>
</evidence>
<evidence type="ECO:0000256" key="4">
    <source>
        <dbReference type="RuleBase" id="RU363090"/>
    </source>
</evidence>
<organism evidence="6 7">
    <name type="scientific">Tritrichomonas foetus</name>
    <dbReference type="NCBI Taxonomy" id="1144522"/>
    <lineage>
        <taxon>Eukaryota</taxon>
        <taxon>Metamonada</taxon>
        <taxon>Parabasalia</taxon>
        <taxon>Tritrichomonadida</taxon>
        <taxon>Tritrichomonadidae</taxon>
        <taxon>Tritrichomonas</taxon>
    </lineage>
</organism>
<evidence type="ECO:0000256" key="3">
    <source>
        <dbReference type="ARBA" id="ARBA00022777"/>
    </source>
</evidence>
<keyword evidence="3 4" id="KW-0418">Kinase</keyword>